<dbReference type="EMBL" id="JBBJCI010000152">
    <property type="protein sequence ID" value="KAK7241860.1"/>
    <property type="molecule type" value="Genomic_DNA"/>
</dbReference>
<accession>A0ABR1G018</accession>
<proteinExistence type="predicted"/>
<feature type="region of interest" description="Disordered" evidence="1">
    <location>
        <begin position="67"/>
        <end position="93"/>
    </location>
</feature>
<organism evidence="2 3">
    <name type="scientific">Aureococcus anophagefferens</name>
    <name type="common">Harmful bloom alga</name>
    <dbReference type="NCBI Taxonomy" id="44056"/>
    <lineage>
        <taxon>Eukaryota</taxon>
        <taxon>Sar</taxon>
        <taxon>Stramenopiles</taxon>
        <taxon>Ochrophyta</taxon>
        <taxon>Pelagophyceae</taxon>
        <taxon>Pelagomonadales</taxon>
        <taxon>Pelagomonadaceae</taxon>
        <taxon>Aureococcus</taxon>
    </lineage>
</organism>
<name>A0ABR1G018_AURAN</name>
<reference evidence="2 3" key="1">
    <citation type="submission" date="2024-03" db="EMBL/GenBank/DDBJ databases">
        <title>Aureococcus anophagefferens CCMP1851 and Kratosvirus quantuckense: Draft genome of a second virus-susceptible host strain in the model system.</title>
        <authorList>
            <person name="Chase E."/>
            <person name="Truchon A.R."/>
            <person name="Schepens W."/>
            <person name="Wilhelm S.W."/>
        </authorList>
    </citation>
    <scope>NUCLEOTIDE SEQUENCE [LARGE SCALE GENOMIC DNA]</scope>
    <source>
        <strain evidence="2 3">CCMP1851</strain>
    </source>
</reference>
<evidence type="ECO:0000256" key="1">
    <source>
        <dbReference type="SAM" id="MobiDB-lite"/>
    </source>
</evidence>
<keyword evidence="3" id="KW-1185">Reference proteome</keyword>
<gene>
    <name evidence="2" type="ORF">SO694_00019244</name>
</gene>
<evidence type="ECO:0000313" key="2">
    <source>
        <dbReference type="EMBL" id="KAK7241860.1"/>
    </source>
</evidence>
<evidence type="ECO:0008006" key="4">
    <source>
        <dbReference type="Google" id="ProtNLM"/>
    </source>
</evidence>
<dbReference type="Proteomes" id="UP001363151">
    <property type="component" value="Unassembled WGS sequence"/>
</dbReference>
<evidence type="ECO:0000313" key="3">
    <source>
        <dbReference type="Proteomes" id="UP001363151"/>
    </source>
</evidence>
<sequence length="93" mass="10332">MRFGDAAALVAAVAWPYGGLRVVRAWRRVKGTRHALLDAACTARVPRRRRRLAIMVASPDNAYVDVPCRGASRKGRTTTTTRSRRRGALLDRT</sequence>
<comment type="caution">
    <text evidence="2">The sequence shown here is derived from an EMBL/GenBank/DDBJ whole genome shotgun (WGS) entry which is preliminary data.</text>
</comment>
<feature type="compositionally biased region" description="Basic residues" evidence="1">
    <location>
        <begin position="71"/>
        <end position="87"/>
    </location>
</feature>
<protein>
    <recommendedName>
        <fullName evidence="4">Secreted protein</fullName>
    </recommendedName>
</protein>